<reference evidence="2 3" key="1">
    <citation type="journal article" date="2018" name="Microbiome">
        <title>Fine metagenomic profile of the Mediterranean stratified and mixed water columns revealed by assembly and recruitment.</title>
        <authorList>
            <person name="Haro-Moreno J.M."/>
            <person name="Lopez-Perez M."/>
            <person name="De La Torre J.R."/>
            <person name="Picazo A."/>
            <person name="Camacho A."/>
            <person name="Rodriguez-Valera F."/>
        </authorList>
    </citation>
    <scope>NUCLEOTIDE SEQUENCE [LARGE SCALE GENOMIC DNA]</scope>
    <source>
        <strain evidence="2">MED-G82</strain>
    </source>
</reference>
<evidence type="ECO:0000313" key="2">
    <source>
        <dbReference type="EMBL" id="RCL42373.1"/>
    </source>
</evidence>
<dbReference type="Gene3D" id="3.30.300.90">
    <property type="entry name" value="BolA-like"/>
    <property type="match status" value="1"/>
</dbReference>
<gene>
    <name evidence="2" type="ORF">DBW96_00885</name>
</gene>
<proteinExistence type="inferred from homology"/>
<evidence type="ECO:0000313" key="3">
    <source>
        <dbReference type="Proteomes" id="UP000253307"/>
    </source>
</evidence>
<dbReference type="AlphaFoldDB" id="A0A368BYN6"/>
<dbReference type="PIRSF" id="PIRSF003113">
    <property type="entry name" value="BolA"/>
    <property type="match status" value="1"/>
</dbReference>
<name>A0A368BYN6_9GAMM</name>
<dbReference type="SUPFAM" id="SSF82657">
    <property type="entry name" value="BolA-like"/>
    <property type="match status" value="1"/>
</dbReference>
<evidence type="ECO:0000256" key="1">
    <source>
        <dbReference type="RuleBase" id="RU003860"/>
    </source>
</evidence>
<dbReference type="EMBL" id="QOPE01000004">
    <property type="protein sequence ID" value="RCL42373.1"/>
    <property type="molecule type" value="Genomic_DNA"/>
</dbReference>
<dbReference type="Proteomes" id="UP000253307">
    <property type="component" value="Unassembled WGS sequence"/>
</dbReference>
<dbReference type="InterPro" id="IPR036065">
    <property type="entry name" value="BolA-like_sf"/>
</dbReference>
<accession>A0A368BYN6</accession>
<sequence length="80" mass="8926">MDHEKIKSILEANLQGSEVILSNSDCNLTLTIVSDKFIGQKVLNRHKEVLSHLKECFSSGELHALSIKTLTKEEFSLGKT</sequence>
<protein>
    <submittedName>
        <fullName evidence="2">BolA family transcriptional regulator</fullName>
    </submittedName>
</protein>
<dbReference type="Pfam" id="PF01722">
    <property type="entry name" value="BolA"/>
    <property type="match status" value="1"/>
</dbReference>
<comment type="caution">
    <text evidence="2">The sequence shown here is derived from an EMBL/GenBank/DDBJ whole genome shotgun (WGS) entry which is preliminary data.</text>
</comment>
<comment type="similarity">
    <text evidence="1">Belongs to the BolA/IbaG family.</text>
</comment>
<organism evidence="2 3">
    <name type="scientific">SAR86 cluster bacterium</name>
    <dbReference type="NCBI Taxonomy" id="2030880"/>
    <lineage>
        <taxon>Bacteria</taxon>
        <taxon>Pseudomonadati</taxon>
        <taxon>Pseudomonadota</taxon>
        <taxon>Gammaproteobacteria</taxon>
        <taxon>SAR86 cluster</taxon>
    </lineage>
</organism>
<dbReference type="InterPro" id="IPR002634">
    <property type="entry name" value="BolA"/>
</dbReference>